<reference evidence="1" key="1">
    <citation type="submission" date="2018-02" db="EMBL/GenBank/DDBJ databases">
        <title>The genomes of Aspergillus section Nigri reveals drivers in fungal speciation.</title>
        <authorList>
            <consortium name="DOE Joint Genome Institute"/>
            <person name="Vesth T.C."/>
            <person name="Nybo J."/>
            <person name="Theobald S."/>
            <person name="Brandl J."/>
            <person name="Frisvad J.C."/>
            <person name="Nielsen K.F."/>
            <person name="Lyhne E.K."/>
            <person name="Kogle M.E."/>
            <person name="Kuo A."/>
            <person name="Riley R."/>
            <person name="Clum A."/>
            <person name="Nolan M."/>
            <person name="Lipzen A."/>
            <person name="Salamov A."/>
            <person name="Henrissat B."/>
            <person name="Wiebenga A."/>
            <person name="De vries R.P."/>
            <person name="Grigoriev I.V."/>
            <person name="Mortensen U.H."/>
            <person name="Andersen M.R."/>
            <person name="Baker S.E."/>
        </authorList>
    </citation>
    <scope>NUCLEOTIDE SEQUENCE</scope>
    <source>
        <strain evidence="1">CBS 121060</strain>
    </source>
</reference>
<sequence length="86" mass="9378">MRLSSACLSVRLLASLTQLLLFTSAYHPLYPRLVAKSIESIEAGSAPRASKHSLHTATAPISLVGVKEKLSRNRPLLSYPSLLIQH</sequence>
<evidence type="ECO:0000313" key="1">
    <source>
        <dbReference type="EMBL" id="RAH73122.1"/>
    </source>
</evidence>
<organism evidence="1 2">
    <name type="scientific">Aspergillus aculeatinus CBS 121060</name>
    <dbReference type="NCBI Taxonomy" id="1448322"/>
    <lineage>
        <taxon>Eukaryota</taxon>
        <taxon>Fungi</taxon>
        <taxon>Dikarya</taxon>
        <taxon>Ascomycota</taxon>
        <taxon>Pezizomycotina</taxon>
        <taxon>Eurotiomycetes</taxon>
        <taxon>Eurotiomycetidae</taxon>
        <taxon>Eurotiales</taxon>
        <taxon>Aspergillaceae</taxon>
        <taxon>Aspergillus</taxon>
        <taxon>Aspergillus subgen. Circumdati</taxon>
    </lineage>
</organism>
<gene>
    <name evidence="1" type="ORF">BO66DRAFT_235510</name>
</gene>
<dbReference type="EMBL" id="KZ824940">
    <property type="protein sequence ID" value="RAH73122.1"/>
    <property type="molecule type" value="Genomic_DNA"/>
</dbReference>
<keyword evidence="2" id="KW-1185">Reference proteome</keyword>
<name>A0ACD1HI80_9EURO</name>
<protein>
    <submittedName>
        <fullName evidence="1">Uncharacterized protein</fullName>
    </submittedName>
</protein>
<proteinExistence type="predicted"/>
<evidence type="ECO:0000313" key="2">
    <source>
        <dbReference type="Proteomes" id="UP000249661"/>
    </source>
</evidence>
<accession>A0ACD1HI80</accession>
<dbReference type="Proteomes" id="UP000249661">
    <property type="component" value="Unassembled WGS sequence"/>
</dbReference>